<dbReference type="PANTHER" id="PTHR10257:SF3">
    <property type="entry name" value="SERINE_THREONINE-PROTEIN PHOSPHATASE 2A 56 KDA REGULATORY SUBUNIT GAMMA ISOFORM"/>
    <property type="match status" value="1"/>
</dbReference>
<gene>
    <name evidence="1" type="ORF">LIER_06927</name>
</gene>
<protein>
    <submittedName>
        <fullName evidence="1">Uncharacterized protein</fullName>
    </submittedName>
</protein>
<dbReference type="GO" id="GO:0019888">
    <property type="term" value="F:protein phosphatase regulator activity"/>
    <property type="evidence" value="ECO:0007669"/>
    <property type="project" value="InterPro"/>
</dbReference>
<dbReference type="Gene3D" id="1.25.10.10">
    <property type="entry name" value="Leucine-rich Repeat Variant"/>
    <property type="match status" value="1"/>
</dbReference>
<dbReference type="InterPro" id="IPR016024">
    <property type="entry name" value="ARM-type_fold"/>
</dbReference>
<dbReference type="Pfam" id="PF01603">
    <property type="entry name" value="B56"/>
    <property type="match status" value="1"/>
</dbReference>
<dbReference type="SUPFAM" id="SSF48371">
    <property type="entry name" value="ARM repeat"/>
    <property type="match status" value="1"/>
</dbReference>
<dbReference type="EMBL" id="BAABME010001040">
    <property type="protein sequence ID" value="GAA0147160.1"/>
    <property type="molecule type" value="Genomic_DNA"/>
</dbReference>
<name>A0AAV3P6E0_LITER</name>
<proteinExistence type="predicted"/>
<accession>A0AAV3P6E0</accession>
<keyword evidence="2" id="KW-1185">Reference proteome</keyword>
<dbReference type="Proteomes" id="UP001454036">
    <property type="component" value="Unassembled WGS sequence"/>
</dbReference>
<organism evidence="1 2">
    <name type="scientific">Lithospermum erythrorhizon</name>
    <name type="common">Purple gromwell</name>
    <name type="synonym">Lithospermum officinale var. erythrorhizon</name>
    <dbReference type="NCBI Taxonomy" id="34254"/>
    <lineage>
        <taxon>Eukaryota</taxon>
        <taxon>Viridiplantae</taxon>
        <taxon>Streptophyta</taxon>
        <taxon>Embryophyta</taxon>
        <taxon>Tracheophyta</taxon>
        <taxon>Spermatophyta</taxon>
        <taxon>Magnoliopsida</taxon>
        <taxon>eudicotyledons</taxon>
        <taxon>Gunneridae</taxon>
        <taxon>Pentapetalae</taxon>
        <taxon>asterids</taxon>
        <taxon>lamiids</taxon>
        <taxon>Boraginales</taxon>
        <taxon>Boraginaceae</taxon>
        <taxon>Boraginoideae</taxon>
        <taxon>Lithospermeae</taxon>
        <taxon>Lithospermum</taxon>
    </lineage>
</organism>
<comment type="caution">
    <text evidence="1">The sequence shown here is derived from an EMBL/GenBank/DDBJ whole genome shotgun (WGS) entry which is preliminary data.</text>
</comment>
<dbReference type="GO" id="GO:0007165">
    <property type="term" value="P:signal transduction"/>
    <property type="evidence" value="ECO:0007669"/>
    <property type="project" value="InterPro"/>
</dbReference>
<evidence type="ECO:0000313" key="2">
    <source>
        <dbReference type="Proteomes" id="UP001454036"/>
    </source>
</evidence>
<sequence>MQPHWNSEVHKMTVIVRKKFLEKDGELFEECQRQYAEKQDKALEVGERRESTWQKLAVLLLNKLLEHI</sequence>
<dbReference type="InterPro" id="IPR011989">
    <property type="entry name" value="ARM-like"/>
</dbReference>
<reference evidence="1 2" key="1">
    <citation type="submission" date="2024-01" db="EMBL/GenBank/DDBJ databases">
        <title>The complete chloroplast genome sequence of Lithospermum erythrorhizon: insights into the phylogenetic relationship among Boraginaceae species and the maternal lineages of purple gromwells.</title>
        <authorList>
            <person name="Okada T."/>
            <person name="Watanabe K."/>
        </authorList>
    </citation>
    <scope>NUCLEOTIDE SEQUENCE [LARGE SCALE GENOMIC DNA]</scope>
</reference>
<dbReference type="InterPro" id="IPR002554">
    <property type="entry name" value="PP2A_B56"/>
</dbReference>
<dbReference type="GO" id="GO:0000159">
    <property type="term" value="C:protein phosphatase type 2A complex"/>
    <property type="evidence" value="ECO:0007669"/>
    <property type="project" value="InterPro"/>
</dbReference>
<dbReference type="AlphaFoldDB" id="A0AAV3P6E0"/>
<evidence type="ECO:0000313" key="1">
    <source>
        <dbReference type="EMBL" id="GAA0147160.1"/>
    </source>
</evidence>
<dbReference type="PANTHER" id="PTHR10257">
    <property type="entry name" value="SERINE/THREONINE PROTEIN PHOSPHATASE 2A PP2A REGULATORY SUBUNIT B"/>
    <property type="match status" value="1"/>
</dbReference>